<proteinExistence type="predicted"/>
<dbReference type="CDD" id="cd02440">
    <property type="entry name" value="AdoMet_MTases"/>
    <property type="match status" value="1"/>
</dbReference>
<comment type="pathway">
    <text evidence="4">Phospholipid metabolism.</text>
</comment>
<name>A0A4S4A3E7_9FLAO</name>
<dbReference type="Proteomes" id="UP000307507">
    <property type="component" value="Unassembled WGS sequence"/>
</dbReference>
<gene>
    <name evidence="7" type="ORF">E6C50_00930</name>
</gene>
<evidence type="ECO:0000259" key="6">
    <source>
        <dbReference type="Pfam" id="PF08241"/>
    </source>
</evidence>
<feature type="compositionally biased region" description="Polar residues" evidence="5">
    <location>
        <begin position="1"/>
        <end position="11"/>
    </location>
</feature>
<evidence type="ECO:0000256" key="4">
    <source>
        <dbReference type="ARBA" id="ARBA00025707"/>
    </source>
</evidence>
<keyword evidence="8" id="KW-1185">Reference proteome</keyword>
<dbReference type="InterPro" id="IPR013216">
    <property type="entry name" value="Methyltransf_11"/>
</dbReference>
<evidence type="ECO:0000313" key="7">
    <source>
        <dbReference type="EMBL" id="THF52808.1"/>
    </source>
</evidence>
<keyword evidence="2 7" id="KW-0489">Methyltransferase</keyword>
<evidence type="ECO:0000256" key="1">
    <source>
        <dbReference type="ARBA" id="ARBA00005189"/>
    </source>
</evidence>
<keyword evidence="3 7" id="KW-0808">Transferase</keyword>
<dbReference type="GO" id="GO:0008757">
    <property type="term" value="F:S-adenosylmethionine-dependent methyltransferase activity"/>
    <property type="evidence" value="ECO:0007669"/>
    <property type="project" value="InterPro"/>
</dbReference>
<accession>A0A4S4A3E7</accession>
<evidence type="ECO:0000313" key="8">
    <source>
        <dbReference type="Proteomes" id="UP000307507"/>
    </source>
</evidence>
<dbReference type="EMBL" id="SSNZ01000001">
    <property type="protein sequence ID" value="THF52808.1"/>
    <property type="molecule type" value="Genomic_DNA"/>
</dbReference>
<organism evidence="7 8">
    <name type="scientific">Flavobacterium supellecticarium</name>
    <dbReference type="NCBI Taxonomy" id="2565924"/>
    <lineage>
        <taxon>Bacteria</taxon>
        <taxon>Pseudomonadati</taxon>
        <taxon>Bacteroidota</taxon>
        <taxon>Flavobacteriia</taxon>
        <taxon>Flavobacteriales</taxon>
        <taxon>Flavobacteriaceae</taxon>
        <taxon>Flavobacterium</taxon>
    </lineage>
</organism>
<dbReference type="OrthoDB" id="9770553at2"/>
<dbReference type="SUPFAM" id="SSF53335">
    <property type="entry name" value="S-adenosyl-L-methionine-dependent methyltransferases"/>
    <property type="match status" value="1"/>
</dbReference>
<evidence type="ECO:0000256" key="3">
    <source>
        <dbReference type="ARBA" id="ARBA00022679"/>
    </source>
</evidence>
<feature type="domain" description="Methyltransferase type 11" evidence="6">
    <location>
        <begin position="53"/>
        <end position="152"/>
    </location>
</feature>
<dbReference type="AlphaFoldDB" id="A0A4S4A3E7"/>
<dbReference type="GO" id="GO:0032259">
    <property type="term" value="P:methylation"/>
    <property type="evidence" value="ECO:0007669"/>
    <property type="project" value="UniProtKB-KW"/>
</dbReference>
<protein>
    <submittedName>
        <fullName evidence="7">Methyltransferase domain-containing protein</fullName>
    </submittedName>
</protein>
<dbReference type="Pfam" id="PF08241">
    <property type="entry name" value="Methyltransf_11"/>
    <property type="match status" value="1"/>
</dbReference>
<dbReference type="PANTHER" id="PTHR44307:SF2">
    <property type="entry name" value="PHOSPHOETHANOLAMINE METHYLTRANSFERASE ISOFORM X1"/>
    <property type="match status" value="1"/>
</dbReference>
<dbReference type="PANTHER" id="PTHR44307">
    <property type="entry name" value="PHOSPHOETHANOLAMINE METHYLTRANSFERASE"/>
    <property type="match status" value="1"/>
</dbReference>
<sequence length="221" mass="24997">MTTPLSPTETGKQLRKPDGEAGIAIGRDMNRSNRQMYTDLFALLTLNDLDTVLEIGYGNGMHFPGYLVSGKAITLYGMDYSKVMHQEAMQNNASFVAIGSIIPEYGDIIACSYPDNKFDHIIALNTVYFWEPLEDYLSVLFRILKPGGKLYLGYRPKRVLHQVDFVQEGFALYEEAVLNDQLEKAGFEIIQEHQHNYTKMTVNDQPLESTDLVTVCIKKEA</sequence>
<dbReference type="Gene3D" id="3.40.50.150">
    <property type="entry name" value="Vaccinia Virus protein VP39"/>
    <property type="match status" value="1"/>
</dbReference>
<feature type="region of interest" description="Disordered" evidence="5">
    <location>
        <begin position="1"/>
        <end position="24"/>
    </location>
</feature>
<evidence type="ECO:0000256" key="2">
    <source>
        <dbReference type="ARBA" id="ARBA00022603"/>
    </source>
</evidence>
<evidence type="ECO:0000256" key="5">
    <source>
        <dbReference type="SAM" id="MobiDB-lite"/>
    </source>
</evidence>
<comment type="pathway">
    <text evidence="1">Lipid metabolism.</text>
</comment>
<comment type="caution">
    <text evidence="7">The sequence shown here is derived from an EMBL/GenBank/DDBJ whole genome shotgun (WGS) entry which is preliminary data.</text>
</comment>
<reference evidence="7 8" key="1">
    <citation type="submission" date="2019-04" db="EMBL/GenBank/DDBJ databases">
        <title>Flavobacterium sp. nov. isolated from construction timber.</title>
        <authorList>
            <person name="Lin S.-Y."/>
            <person name="Chang C.-T."/>
            <person name="Young C.-C."/>
        </authorList>
    </citation>
    <scope>NUCLEOTIDE SEQUENCE [LARGE SCALE GENOMIC DNA]</scope>
    <source>
        <strain evidence="7 8">CC-CTC003</strain>
    </source>
</reference>
<dbReference type="RefSeq" id="WP_136401333.1">
    <property type="nucleotide sequence ID" value="NZ_SSNZ01000001.1"/>
</dbReference>
<dbReference type="InterPro" id="IPR029063">
    <property type="entry name" value="SAM-dependent_MTases_sf"/>
</dbReference>